<evidence type="ECO:0000313" key="2">
    <source>
        <dbReference type="EMBL" id="GAB60894.1"/>
    </source>
</evidence>
<sequence length="465" mass="52415">MIYTLIILFISAFLFGTGSIPVYTQTYAQEQLQTQEPAETEQAPVLTDKPVEIWTFIDDYRIITGKILHVTVQIVWKLGITVNLEDLDKIDLHPFKIEGVTTGERQIFDNDHDYIVITYTLSLPSDAKDGIYSIPSFSLSYKNEVDKTEGMSSSSPIAIQKTPILVGGKIDKDVITLGDRINYTLTIRHEKNIKLLWENIEKLNFSPFEILKRDIEKQTEGNIEKILINYTLSLYELGGKKKTPEIPNVSILYYTENTSQNKIADTATIETKEVQTIPIPIIINSLLKAVDVPLEGIKGPVYLSKEHVFWYGYLPISFGAVLLLFLCGIIIRSTTKKLSYNIPKPVFETPQATLQRLKNSIASFQFAHEDAVNRKNIHDIDKALRAYLGILIGIPNELAQSITTSDFLSYDTQKQISEETSAVIQTVLRQLDTLIFGNHIEKEAVDKITQGVEEIIRLTGSKSLG</sequence>
<protein>
    <submittedName>
        <fullName evidence="2">Uncharacterized protein</fullName>
    </submittedName>
</protein>
<dbReference type="Proteomes" id="UP000002985">
    <property type="component" value="Unassembled WGS sequence"/>
</dbReference>
<proteinExistence type="predicted"/>
<reference evidence="2 3" key="1">
    <citation type="journal article" date="2012" name="FEBS Lett.">
        <title>Anammox organism KSU-1 expresses a NirK-type copper-containing nitrite reductase instead of a NirS-type with cytochrome cd1.</title>
        <authorList>
            <person name="Hira D."/>
            <person name="Toh H."/>
            <person name="Migita C.T."/>
            <person name="Okubo H."/>
            <person name="Nishiyama T."/>
            <person name="Hattori M."/>
            <person name="Furukawa K."/>
            <person name="Fujii T."/>
        </authorList>
    </citation>
    <scope>NUCLEOTIDE SEQUENCE [LARGE SCALE GENOMIC DNA]</scope>
</reference>
<keyword evidence="3" id="KW-1185">Reference proteome</keyword>
<gene>
    <name evidence="2" type="ORF">KSU1_B0037</name>
</gene>
<dbReference type="OrthoDB" id="245270at2"/>
<evidence type="ECO:0000313" key="3">
    <source>
        <dbReference type="Proteomes" id="UP000002985"/>
    </source>
</evidence>
<accession>I3IGP9</accession>
<comment type="caution">
    <text evidence="2">The sequence shown here is derived from an EMBL/GenBank/DDBJ whole genome shotgun (WGS) entry which is preliminary data.</text>
</comment>
<feature type="transmembrane region" description="Helical" evidence="1">
    <location>
        <begin position="308"/>
        <end position="331"/>
    </location>
</feature>
<dbReference type="EMBL" id="BAFH01000002">
    <property type="protein sequence ID" value="GAB60894.1"/>
    <property type="molecule type" value="Genomic_DNA"/>
</dbReference>
<keyword evidence="1" id="KW-1133">Transmembrane helix</keyword>
<keyword evidence="1" id="KW-0472">Membrane</keyword>
<keyword evidence="1" id="KW-0812">Transmembrane</keyword>
<dbReference type="eggNOG" id="ENOG5033PY4">
    <property type="taxonomic scope" value="Bacteria"/>
</dbReference>
<dbReference type="AlphaFoldDB" id="I3IGP9"/>
<name>I3IGP9_9BACT</name>
<dbReference type="STRING" id="247490.KSU1_B0037"/>
<organism evidence="2 3">
    <name type="scientific">Candidatus Jettenia caeni</name>
    <dbReference type="NCBI Taxonomy" id="247490"/>
    <lineage>
        <taxon>Bacteria</taxon>
        <taxon>Pseudomonadati</taxon>
        <taxon>Planctomycetota</taxon>
        <taxon>Candidatus Brocadiia</taxon>
        <taxon>Candidatus Brocadiales</taxon>
        <taxon>Candidatus Brocadiaceae</taxon>
        <taxon>Candidatus Jettenia</taxon>
    </lineage>
</organism>
<evidence type="ECO:0000256" key="1">
    <source>
        <dbReference type="SAM" id="Phobius"/>
    </source>
</evidence>